<dbReference type="Pfam" id="PF09346">
    <property type="entry name" value="SMI1_KNR4"/>
    <property type="match status" value="1"/>
</dbReference>
<sequence length="153" mass="17271">MSPIIKDSEPPVSKARIQEVEKLIGSELPEPYKRFLLKHNGGTPTPCEFLFRSKDKPPRPAILSWFLAIHDGPYENFLEHFKDFQGRIPGDTVAIARDPGGDLILLGLRGPLRGKIFFWTKKLEPLDGSPTPPELLHEVADDFDSFMNSLFDT</sequence>
<dbReference type="SMART" id="SM00860">
    <property type="entry name" value="SMI1_KNR4"/>
    <property type="match status" value="1"/>
</dbReference>
<dbReference type="EMBL" id="JPMI01000173">
    <property type="protein sequence ID" value="KFA90870.1"/>
    <property type="molecule type" value="Genomic_DNA"/>
</dbReference>
<name>A0A084SQY5_9BACT</name>
<feature type="domain" description="Knr4/Smi1-like" evidence="1">
    <location>
        <begin position="11"/>
        <end position="149"/>
    </location>
</feature>
<dbReference type="InterPro" id="IPR037883">
    <property type="entry name" value="Knr4/Smi1-like_sf"/>
</dbReference>
<dbReference type="InterPro" id="IPR018958">
    <property type="entry name" value="Knr4/Smi1-like_dom"/>
</dbReference>
<proteinExistence type="predicted"/>
<protein>
    <recommendedName>
        <fullName evidence="1">Knr4/Smi1-like domain-containing protein</fullName>
    </recommendedName>
</protein>
<dbReference type="RefSeq" id="WP_043400775.1">
    <property type="nucleotide sequence ID" value="NZ_JPMI01000173.1"/>
</dbReference>
<evidence type="ECO:0000313" key="2">
    <source>
        <dbReference type="EMBL" id="KFA90870.1"/>
    </source>
</evidence>
<comment type="caution">
    <text evidence="2">The sequence shown here is derived from an EMBL/GenBank/DDBJ whole genome shotgun (WGS) entry which is preliminary data.</text>
</comment>
<dbReference type="Gene3D" id="3.40.1580.10">
    <property type="entry name" value="SMI1/KNR4-like"/>
    <property type="match status" value="1"/>
</dbReference>
<accession>A0A084SQY5</accession>
<dbReference type="SUPFAM" id="SSF160631">
    <property type="entry name" value="SMI1/KNR4-like"/>
    <property type="match status" value="1"/>
</dbReference>
<dbReference type="AlphaFoldDB" id="A0A084SQY5"/>
<gene>
    <name evidence="2" type="ORF">Q664_25725</name>
</gene>
<reference evidence="2 3" key="1">
    <citation type="submission" date="2014-07" db="EMBL/GenBank/DDBJ databases">
        <title>Draft Genome Sequence of Gephyronic Acid Producer, Cystobacter violaceus Strain Cb vi76.</title>
        <authorList>
            <person name="Stevens D.C."/>
            <person name="Young J."/>
            <person name="Carmichael R."/>
            <person name="Tan J."/>
            <person name="Taylor R.E."/>
        </authorList>
    </citation>
    <scope>NUCLEOTIDE SEQUENCE [LARGE SCALE GENOMIC DNA]</scope>
    <source>
        <strain evidence="2 3">Cb vi76</strain>
    </source>
</reference>
<organism evidence="2 3">
    <name type="scientific">Archangium violaceum Cb vi76</name>
    <dbReference type="NCBI Taxonomy" id="1406225"/>
    <lineage>
        <taxon>Bacteria</taxon>
        <taxon>Pseudomonadati</taxon>
        <taxon>Myxococcota</taxon>
        <taxon>Myxococcia</taxon>
        <taxon>Myxococcales</taxon>
        <taxon>Cystobacterineae</taxon>
        <taxon>Archangiaceae</taxon>
        <taxon>Archangium</taxon>
    </lineage>
</organism>
<evidence type="ECO:0000259" key="1">
    <source>
        <dbReference type="SMART" id="SM00860"/>
    </source>
</evidence>
<evidence type="ECO:0000313" key="3">
    <source>
        <dbReference type="Proteomes" id="UP000028547"/>
    </source>
</evidence>
<dbReference type="Proteomes" id="UP000028547">
    <property type="component" value="Unassembled WGS sequence"/>
</dbReference>